<evidence type="ECO:0000313" key="2">
    <source>
        <dbReference type="EMBL" id="KAL1566511.1"/>
    </source>
</evidence>
<dbReference type="EMBL" id="JBEAFC010000002">
    <property type="protein sequence ID" value="KAL1566511.1"/>
    <property type="molecule type" value="Genomic_DNA"/>
</dbReference>
<keyword evidence="3" id="KW-1185">Reference proteome</keyword>
<reference evidence="2 3" key="1">
    <citation type="submission" date="2024-06" db="EMBL/GenBank/DDBJ databases">
        <title>A chromosome level genome sequence of Diviner's sage (Salvia divinorum).</title>
        <authorList>
            <person name="Ford S.A."/>
            <person name="Ro D.-K."/>
            <person name="Ness R.W."/>
            <person name="Phillips M.A."/>
        </authorList>
    </citation>
    <scope>NUCLEOTIDE SEQUENCE [LARGE SCALE GENOMIC DNA]</scope>
    <source>
        <strain evidence="2">SAF-2024a</strain>
        <tissue evidence="2">Leaf</tissue>
    </source>
</reference>
<dbReference type="AlphaFoldDB" id="A0ABD1ICS4"/>
<evidence type="ECO:0000256" key="1">
    <source>
        <dbReference type="SAM" id="MobiDB-lite"/>
    </source>
</evidence>
<feature type="compositionally biased region" description="Basic residues" evidence="1">
    <location>
        <begin position="58"/>
        <end position="70"/>
    </location>
</feature>
<comment type="caution">
    <text evidence="2">The sequence shown here is derived from an EMBL/GenBank/DDBJ whole genome shotgun (WGS) entry which is preliminary data.</text>
</comment>
<organism evidence="2 3">
    <name type="scientific">Salvia divinorum</name>
    <name type="common">Maria pastora</name>
    <name type="synonym">Diviner's sage</name>
    <dbReference type="NCBI Taxonomy" id="28513"/>
    <lineage>
        <taxon>Eukaryota</taxon>
        <taxon>Viridiplantae</taxon>
        <taxon>Streptophyta</taxon>
        <taxon>Embryophyta</taxon>
        <taxon>Tracheophyta</taxon>
        <taxon>Spermatophyta</taxon>
        <taxon>Magnoliopsida</taxon>
        <taxon>eudicotyledons</taxon>
        <taxon>Gunneridae</taxon>
        <taxon>Pentapetalae</taxon>
        <taxon>asterids</taxon>
        <taxon>lamiids</taxon>
        <taxon>Lamiales</taxon>
        <taxon>Lamiaceae</taxon>
        <taxon>Nepetoideae</taxon>
        <taxon>Mentheae</taxon>
        <taxon>Salviinae</taxon>
        <taxon>Salvia</taxon>
        <taxon>Salvia subgen. Calosphace</taxon>
    </lineage>
</organism>
<feature type="region of interest" description="Disordered" evidence="1">
    <location>
        <begin position="45"/>
        <end position="79"/>
    </location>
</feature>
<sequence>MATDLHSPLPPIYSATPHRGLPPAMAQPLQVLLPGIRSRVLHRHAPVGAPIPPPRSQTRPRRTHQPRLYRFRQPQYQAG</sequence>
<gene>
    <name evidence="2" type="ORF">AAHA92_02117</name>
</gene>
<accession>A0ABD1ICS4</accession>
<evidence type="ECO:0000313" key="3">
    <source>
        <dbReference type="Proteomes" id="UP001567538"/>
    </source>
</evidence>
<name>A0ABD1ICS4_SALDI</name>
<feature type="region of interest" description="Disordered" evidence="1">
    <location>
        <begin position="1"/>
        <end position="20"/>
    </location>
</feature>
<dbReference type="Proteomes" id="UP001567538">
    <property type="component" value="Unassembled WGS sequence"/>
</dbReference>
<proteinExistence type="predicted"/>
<protein>
    <submittedName>
        <fullName evidence="2">Uncharacterized protein</fullName>
    </submittedName>
</protein>